<protein>
    <submittedName>
        <fullName evidence="2">Uncharacterized protein</fullName>
    </submittedName>
</protein>
<keyword evidence="3" id="KW-1185">Reference proteome</keyword>
<evidence type="ECO:0000313" key="3">
    <source>
        <dbReference type="Proteomes" id="UP000314294"/>
    </source>
</evidence>
<gene>
    <name evidence="2" type="ORF">EYF80_028612</name>
</gene>
<accession>A0A4Z2H8C1</accession>
<dbReference type="AlphaFoldDB" id="A0A4Z2H8C1"/>
<reference evidence="2 3" key="1">
    <citation type="submission" date="2019-03" db="EMBL/GenBank/DDBJ databases">
        <title>First draft genome of Liparis tanakae, snailfish: a comprehensive survey of snailfish specific genes.</title>
        <authorList>
            <person name="Kim W."/>
            <person name="Song I."/>
            <person name="Jeong J.-H."/>
            <person name="Kim D."/>
            <person name="Kim S."/>
            <person name="Ryu S."/>
            <person name="Song J.Y."/>
            <person name="Lee S.K."/>
        </authorList>
    </citation>
    <scope>NUCLEOTIDE SEQUENCE [LARGE SCALE GENOMIC DNA]</scope>
    <source>
        <tissue evidence="2">Muscle</tissue>
    </source>
</reference>
<dbReference type="EMBL" id="SRLO01000321">
    <property type="protein sequence ID" value="TNN61104.1"/>
    <property type="molecule type" value="Genomic_DNA"/>
</dbReference>
<proteinExistence type="predicted"/>
<dbReference type="Proteomes" id="UP000314294">
    <property type="component" value="Unassembled WGS sequence"/>
</dbReference>
<comment type="caution">
    <text evidence="2">The sequence shown here is derived from an EMBL/GenBank/DDBJ whole genome shotgun (WGS) entry which is preliminary data.</text>
</comment>
<organism evidence="2 3">
    <name type="scientific">Liparis tanakae</name>
    <name type="common">Tanaka's snailfish</name>
    <dbReference type="NCBI Taxonomy" id="230148"/>
    <lineage>
        <taxon>Eukaryota</taxon>
        <taxon>Metazoa</taxon>
        <taxon>Chordata</taxon>
        <taxon>Craniata</taxon>
        <taxon>Vertebrata</taxon>
        <taxon>Euteleostomi</taxon>
        <taxon>Actinopterygii</taxon>
        <taxon>Neopterygii</taxon>
        <taxon>Teleostei</taxon>
        <taxon>Neoteleostei</taxon>
        <taxon>Acanthomorphata</taxon>
        <taxon>Eupercaria</taxon>
        <taxon>Perciformes</taxon>
        <taxon>Cottioidei</taxon>
        <taxon>Cottales</taxon>
        <taxon>Liparidae</taxon>
        <taxon>Liparis</taxon>
    </lineage>
</organism>
<name>A0A4Z2H8C1_9TELE</name>
<evidence type="ECO:0000256" key="1">
    <source>
        <dbReference type="SAM" id="MobiDB-lite"/>
    </source>
</evidence>
<feature type="region of interest" description="Disordered" evidence="1">
    <location>
        <begin position="1"/>
        <end position="23"/>
    </location>
</feature>
<evidence type="ECO:0000313" key="2">
    <source>
        <dbReference type="EMBL" id="TNN61104.1"/>
    </source>
</evidence>
<sequence>MQSQRTESPVSRGHNTWRPHLAPVGFCKEEEEEEEEEEEGYGGQIPFCSTGTGLGAELVLQGSP</sequence>